<feature type="domain" description="DUF7769" evidence="2">
    <location>
        <begin position="10"/>
        <end position="62"/>
    </location>
</feature>
<evidence type="ECO:0000313" key="3">
    <source>
        <dbReference type="EMBL" id="KAF0725622.1"/>
    </source>
</evidence>
<proteinExistence type="predicted"/>
<accession>A0A6G0WG44</accession>
<sequence length="249" mass="28249">MPHATANHDLPNDQRWSLYHDLLENKRNGRLPRGKTAELLKKYGISKQTLSKIWNRGQQSRALSGRADVASLKKGRSGRPPKRSMAEIEAAVKSVQPHLRKTFAMLAASSGIPSTTLWRVLQTKKLQRRTSRLKPMVTDKHKADRVAFVRSFVRTGPNGQMRWDEMLDRVHIVEKWFYQKGVWPGRRSQAIYIQQDNARPHVEVDDPAVMMDGSSEGWTIHLTAQPAMSPDFNVLDLGFLQFDSGLAAS</sequence>
<name>A0A6G0WG44_9STRA</name>
<feature type="region of interest" description="Disordered" evidence="1">
    <location>
        <begin position="64"/>
        <end position="84"/>
    </location>
</feature>
<evidence type="ECO:0000256" key="1">
    <source>
        <dbReference type="SAM" id="MobiDB-lite"/>
    </source>
</evidence>
<organism evidence="3 4">
    <name type="scientific">Aphanomyces euteiches</name>
    <dbReference type="NCBI Taxonomy" id="100861"/>
    <lineage>
        <taxon>Eukaryota</taxon>
        <taxon>Sar</taxon>
        <taxon>Stramenopiles</taxon>
        <taxon>Oomycota</taxon>
        <taxon>Saprolegniomycetes</taxon>
        <taxon>Saprolegniales</taxon>
        <taxon>Verrucalvaceae</taxon>
        <taxon>Aphanomyces</taxon>
    </lineage>
</organism>
<feature type="compositionally biased region" description="Basic residues" evidence="1">
    <location>
        <begin position="73"/>
        <end position="82"/>
    </location>
</feature>
<dbReference type="VEuPathDB" id="FungiDB:AeMF1_017394"/>
<dbReference type="Proteomes" id="UP000481153">
    <property type="component" value="Unassembled WGS sequence"/>
</dbReference>
<gene>
    <name evidence="3" type="ORF">Ae201684_015955</name>
</gene>
<dbReference type="PANTHER" id="PTHR47169:SF2">
    <property type="entry name" value="OS01G0541250 PROTEIN"/>
    <property type="match status" value="1"/>
</dbReference>
<dbReference type="GO" id="GO:0003676">
    <property type="term" value="F:nucleic acid binding"/>
    <property type="evidence" value="ECO:0007669"/>
    <property type="project" value="InterPro"/>
</dbReference>
<dbReference type="Gene3D" id="3.30.420.10">
    <property type="entry name" value="Ribonuclease H-like superfamily/Ribonuclease H"/>
    <property type="match status" value="1"/>
</dbReference>
<dbReference type="PANTHER" id="PTHR47169">
    <property type="entry name" value="OS01G0541250 PROTEIN"/>
    <property type="match status" value="1"/>
</dbReference>
<evidence type="ECO:0000313" key="4">
    <source>
        <dbReference type="Proteomes" id="UP000481153"/>
    </source>
</evidence>
<dbReference type="InterPro" id="IPR056671">
    <property type="entry name" value="DUF7769"/>
</dbReference>
<evidence type="ECO:0000259" key="2">
    <source>
        <dbReference type="Pfam" id="PF24964"/>
    </source>
</evidence>
<dbReference type="AlphaFoldDB" id="A0A6G0WG44"/>
<comment type="caution">
    <text evidence="3">The sequence shown here is derived from an EMBL/GenBank/DDBJ whole genome shotgun (WGS) entry which is preliminary data.</text>
</comment>
<keyword evidence="4" id="KW-1185">Reference proteome</keyword>
<dbReference type="InterPro" id="IPR036397">
    <property type="entry name" value="RNaseH_sf"/>
</dbReference>
<dbReference type="EMBL" id="VJMJ01000237">
    <property type="protein sequence ID" value="KAF0725622.1"/>
    <property type="molecule type" value="Genomic_DNA"/>
</dbReference>
<protein>
    <recommendedName>
        <fullName evidence="2">DUF7769 domain-containing protein</fullName>
    </recommendedName>
</protein>
<dbReference type="Pfam" id="PF24964">
    <property type="entry name" value="DUF7769"/>
    <property type="match status" value="1"/>
</dbReference>
<reference evidence="3 4" key="1">
    <citation type="submission" date="2019-07" db="EMBL/GenBank/DDBJ databases">
        <title>Genomics analysis of Aphanomyces spp. identifies a new class of oomycete effector associated with host adaptation.</title>
        <authorList>
            <person name="Gaulin E."/>
        </authorList>
    </citation>
    <scope>NUCLEOTIDE SEQUENCE [LARGE SCALE GENOMIC DNA]</scope>
    <source>
        <strain evidence="3 4">ATCC 201684</strain>
    </source>
</reference>